<dbReference type="STRING" id="1507870.A0A1V8SBQ1"/>
<reference evidence="4" key="1">
    <citation type="submission" date="2017-03" db="EMBL/GenBank/DDBJ databases">
        <title>Genomes of endolithic fungi from Antarctica.</title>
        <authorList>
            <person name="Coleine C."/>
            <person name="Masonjones S."/>
            <person name="Stajich J.E."/>
        </authorList>
    </citation>
    <scope>NUCLEOTIDE SEQUENCE [LARGE SCALE GENOMIC DNA]</scope>
    <source>
        <strain evidence="4">CCFEE 5527</strain>
    </source>
</reference>
<comment type="caution">
    <text evidence="3">The sequence shown here is derived from an EMBL/GenBank/DDBJ whole genome shotgun (WGS) entry which is preliminary data.</text>
</comment>
<keyword evidence="4" id="KW-1185">Reference proteome</keyword>
<gene>
    <name evidence="3" type="ORF">B0A48_17054</name>
</gene>
<dbReference type="InterPro" id="IPR002818">
    <property type="entry name" value="DJ-1/PfpI"/>
</dbReference>
<evidence type="ECO:0000259" key="1">
    <source>
        <dbReference type="Pfam" id="PF01965"/>
    </source>
</evidence>
<dbReference type="EMBL" id="NAJO01000064">
    <property type="protein sequence ID" value="OQN96624.1"/>
    <property type="molecule type" value="Genomic_DNA"/>
</dbReference>
<evidence type="ECO:0000313" key="3">
    <source>
        <dbReference type="EMBL" id="OQN96624.1"/>
    </source>
</evidence>
<organism evidence="3 4">
    <name type="scientific">Cryoendolithus antarcticus</name>
    <dbReference type="NCBI Taxonomy" id="1507870"/>
    <lineage>
        <taxon>Eukaryota</taxon>
        <taxon>Fungi</taxon>
        <taxon>Dikarya</taxon>
        <taxon>Ascomycota</taxon>
        <taxon>Pezizomycotina</taxon>
        <taxon>Dothideomycetes</taxon>
        <taxon>Dothideomycetidae</taxon>
        <taxon>Cladosporiales</taxon>
        <taxon>Cladosporiaceae</taxon>
        <taxon>Cryoendolithus</taxon>
    </lineage>
</organism>
<dbReference type="Gene3D" id="3.40.50.880">
    <property type="match status" value="1"/>
</dbReference>
<evidence type="ECO:0000313" key="4">
    <source>
        <dbReference type="Proteomes" id="UP000192596"/>
    </source>
</evidence>
<dbReference type="InterPro" id="IPR036282">
    <property type="entry name" value="Glutathione-S-Trfase_C_sf"/>
</dbReference>
<dbReference type="InterPro" id="IPR052158">
    <property type="entry name" value="INH-QAR"/>
</dbReference>
<dbReference type="Pfam" id="PF01965">
    <property type="entry name" value="DJ-1_PfpI"/>
    <property type="match status" value="1"/>
</dbReference>
<dbReference type="SUPFAM" id="SSF47616">
    <property type="entry name" value="GST C-terminal domain-like"/>
    <property type="match status" value="1"/>
</dbReference>
<feature type="domain" description="DJ-1/PfpI" evidence="1">
    <location>
        <begin position="239"/>
        <end position="367"/>
    </location>
</feature>
<dbReference type="InParanoid" id="A0A1V8SBQ1"/>
<dbReference type="SUPFAM" id="SSF52317">
    <property type="entry name" value="Class I glutamine amidotransferase-like"/>
    <property type="match status" value="1"/>
</dbReference>
<name>A0A1V8SBQ1_9PEZI</name>
<proteinExistence type="predicted"/>
<accession>A0A1V8SBQ1</accession>
<protein>
    <submittedName>
        <fullName evidence="3">Uncharacterized protein</fullName>
    </submittedName>
</protein>
<dbReference type="PANTHER" id="PTHR43130">
    <property type="entry name" value="ARAC-FAMILY TRANSCRIPTIONAL REGULATOR"/>
    <property type="match status" value="1"/>
</dbReference>
<dbReference type="AlphaFoldDB" id="A0A1V8SBQ1"/>
<dbReference type="InterPro" id="IPR029062">
    <property type="entry name" value="Class_I_gatase-like"/>
</dbReference>
<sequence length="407" mass="45245">MIMGSSALVERLEAMHPTPDLHLDSPYLPRVSELFSSIYAAADAIIIHGVPDLILNNASKPYFLEDRKKTLGQSCEAYMQARGREHMLDAVQHHIRELGKVLRENGEGPFVLSGSVSYADVMIVGWMKFWERLGVLEEMIKADPQPLKLLLEASQQWMARDDPIMTPDLSSKIFPHTMASTVDITKLDRPLRVGVLLTNSVTEILDVAPLDIFSGMSKEFTKTIPDFLLPSSIKEQAIDVDFHWVTEHGQEAKLTAGTIIKPTHTIDNCPPLDVLLMGAHEMHYKLSEGEIKFIQKCNVESHALLFICGGCLAALQAGILKGKTATAPRPMVEMMRQMNPEVDWVTKRYAHDGKIWTSGALLNGTDMTKAFALETWGGGEGSLVEMGMRLGGYPYRDVNYADVPWAI</sequence>
<dbReference type="Proteomes" id="UP000192596">
    <property type="component" value="Unassembled WGS sequence"/>
</dbReference>
<evidence type="ECO:0000259" key="2">
    <source>
        <dbReference type="Pfam" id="PF22041"/>
    </source>
</evidence>
<dbReference type="PANTHER" id="PTHR43130:SF7">
    <property type="entry name" value="DJ-1_PFPI DOMAIN-CONTAINING PROTEIN"/>
    <property type="match status" value="1"/>
</dbReference>
<feature type="domain" description="Glutathione S-transferase UstS-like C-terminal" evidence="2">
    <location>
        <begin position="54"/>
        <end position="132"/>
    </location>
</feature>
<dbReference type="OrthoDB" id="543156at2759"/>
<dbReference type="Gene3D" id="1.20.1050.10">
    <property type="match status" value="1"/>
</dbReference>
<dbReference type="InterPro" id="IPR054416">
    <property type="entry name" value="GST_UstS-like_C"/>
</dbReference>
<dbReference type="Pfam" id="PF22041">
    <property type="entry name" value="GST_C_7"/>
    <property type="match status" value="1"/>
</dbReference>